<dbReference type="PROSITE" id="PS51257">
    <property type="entry name" value="PROKAR_LIPOPROTEIN"/>
    <property type="match status" value="1"/>
</dbReference>
<reference evidence="5 6" key="1">
    <citation type="journal article" date="2013" name="Int. J. Syst. Evol. Microbiol.">
        <title>Hoeflea suaedae sp. nov., an endophytic bacterium isolated from the root of the halophyte Suaeda maritima.</title>
        <authorList>
            <person name="Chung E.J."/>
            <person name="Park J.A."/>
            <person name="Pramanik P."/>
            <person name="Bibi F."/>
            <person name="Jeon C.O."/>
            <person name="Chung Y.R."/>
        </authorList>
    </citation>
    <scope>NUCLEOTIDE SEQUENCE [LARGE SCALE GENOMIC DNA]</scope>
    <source>
        <strain evidence="5 6">YC6898</strain>
    </source>
</reference>
<keyword evidence="3" id="KW-0732">Signal</keyword>
<evidence type="ECO:0000256" key="3">
    <source>
        <dbReference type="SAM" id="SignalP"/>
    </source>
</evidence>
<dbReference type="EMBL" id="SMSI01000001">
    <property type="protein sequence ID" value="TDH38768.1"/>
    <property type="molecule type" value="Genomic_DNA"/>
</dbReference>
<feature type="chain" id="PRO_5020992366" evidence="3">
    <location>
        <begin position="29"/>
        <end position="333"/>
    </location>
</feature>
<protein>
    <submittedName>
        <fullName evidence="5">Efflux RND transporter periplasmic adaptor subunit</fullName>
    </submittedName>
</protein>
<dbReference type="Gene3D" id="2.40.420.20">
    <property type="match status" value="1"/>
</dbReference>
<comment type="caution">
    <text evidence="5">The sequence shown here is derived from an EMBL/GenBank/DDBJ whole genome shotgun (WGS) entry which is preliminary data.</text>
</comment>
<organism evidence="5 6">
    <name type="scientific">Pseudohoeflea suaedae</name>
    <dbReference type="NCBI Taxonomy" id="877384"/>
    <lineage>
        <taxon>Bacteria</taxon>
        <taxon>Pseudomonadati</taxon>
        <taxon>Pseudomonadota</taxon>
        <taxon>Alphaproteobacteria</taxon>
        <taxon>Hyphomicrobiales</taxon>
        <taxon>Rhizobiaceae</taxon>
        <taxon>Pseudohoeflea</taxon>
    </lineage>
</organism>
<name>A0A4R5PPB4_9HYPH</name>
<dbReference type="RefSeq" id="WP_133283602.1">
    <property type="nucleotide sequence ID" value="NZ_SMSI01000001.1"/>
</dbReference>
<dbReference type="GO" id="GO:0015562">
    <property type="term" value="F:efflux transmembrane transporter activity"/>
    <property type="evidence" value="ECO:0007669"/>
    <property type="project" value="TreeGrafter"/>
</dbReference>
<accession>A0A4R5PPB4</accession>
<dbReference type="AlphaFoldDB" id="A0A4R5PPB4"/>
<dbReference type="InterPro" id="IPR006143">
    <property type="entry name" value="RND_pump_MFP"/>
</dbReference>
<evidence type="ECO:0000256" key="1">
    <source>
        <dbReference type="ARBA" id="ARBA00009477"/>
    </source>
</evidence>
<keyword evidence="6" id="KW-1185">Reference proteome</keyword>
<dbReference type="GO" id="GO:1990281">
    <property type="term" value="C:efflux pump complex"/>
    <property type="evidence" value="ECO:0007669"/>
    <property type="project" value="TreeGrafter"/>
</dbReference>
<dbReference type="SUPFAM" id="SSF111369">
    <property type="entry name" value="HlyD-like secretion proteins"/>
    <property type="match status" value="1"/>
</dbReference>
<dbReference type="Gene3D" id="1.10.287.470">
    <property type="entry name" value="Helix hairpin bin"/>
    <property type="match status" value="1"/>
</dbReference>
<dbReference type="PANTHER" id="PTHR30469:SF15">
    <property type="entry name" value="HLYD FAMILY OF SECRETION PROTEINS"/>
    <property type="match status" value="1"/>
</dbReference>
<comment type="similarity">
    <text evidence="1">Belongs to the membrane fusion protein (MFP) (TC 8.A.1) family.</text>
</comment>
<feature type="domain" description="Multidrug resistance protein MdtA-like barrel-sandwich hybrid" evidence="4">
    <location>
        <begin position="55"/>
        <end position="190"/>
    </location>
</feature>
<evidence type="ECO:0000256" key="2">
    <source>
        <dbReference type="SAM" id="Coils"/>
    </source>
</evidence>
<dbReference type="OrthoDB" id="7914255at2"/>
<dbReference type="NCBIfam" id="TIGR01730">
    <property type="entry name" value="RND_mfp"/>
    <property type="match status" value="1"/>
</dbReference>
<evidence type="ECO:0000313" key="6">
    <source>
        <dbReference type="Proteomes" id="UP000295131"/>
    </source>
</evidence>
<keyword evidence="2" id="KW-0175">Coiled coil</keyword>
<proteinExistence type="inferred from homology"/>
<dbReference type="InterPro" id="IPR058625">
    <property type="entry name" value="MdtA-like_BSH"/>
</dbReference>
<evidence type="ECO:0000313" key="5">
    <source>
        <dbReference type="EMBL" id="TDH38768.1"/>
    </source>
</evidence>
<feature type="signal peptide" evidence="3">
    <location>
        <begin position="1"/>
        <end position="28"/>
    </location>
</feature>
<feature type="coiled-coil region" evidence="2">
    <location>
        <begin position="93"/>
        <end position="158"/>
    </location>
</feature>
<evidence type="ECO:0000259" key="4">
    <source>
        <dbReference type="Pfam" id="PF25917"/>
    </source>
</evidence>
<dbReference type="Pfam" id="PF25917">
    <property type="entry name" value="BSH_RND"/>
    <property type="match status" value="1"/>
</dbReference>
<sequence length="333" mass="34511">MTSRLAPALAAGLSLYAGSLSCSAPALAETITLAPVSVTEWKAVHGSVETRDVAPARARIGGVVVELTITEGDEVEEGQAIGLVRDDKISFQIEALDGQLAAFESQLKTADTELDRAQKLIAQGVVTRQRLDQLSTQSDVLRNQIASTRANRAVLEQQQSEGEILAPVSGKVLSVPVTPGAVIMPGEAVATIGGGGFFLRLALPERLAPMLAEGAEIRISTDTGEKSGTLARIYPQIEGGRVTADVEVEALSTRFVDARVLVDVPVGDRQALTVPQSAIASRNGLDFVTVDTGAGTAERVVVTGGAVETTDAGQGGLVEILSGLSAGDRVIVP</sequence>
<gene>
    <name evidence="5" type="ORF">E2A64_06645</name>
</gene>
<dbReference type="Proteomes" id="UP000295131">
    <property type="component" value="Unassembled WGS sequence"/>
</dbReference>
<dbReference type="PANTHER" id="PTHR30469">
    <property type="entry name" value="MULTIDRUG RESISTANCE PROTEIN MDTA"/>
    <property type="match status" value="1"/>
</dbReference>
<dbReference type="Gene3D" id="2.40.50.100">
    <property type="match status" value="1"/>
</dbReference>